<dbReference type="InterPro" id="IPR036910">
    <property type="entry name" value="HMG_box_dom_sf"/>
</dbReference>
<evidence type="ECO:0000256" key="1">
    <source>
        <dbReference type="ARBA" id="ARBA00004123"/>
    </source>
</evidence>
<dbReference type="InterPro" id="IPR009071">
    <property type="entry name" value="HMG_box_dom"/>
</dbReference>
<comment type="subcellular location">
    <subcellularLocation>
        <location evidence="1">Nucleus</location>
    </subcellularLocation>
</comment>
<feature type="domain" description="HMG box" evidence="6">
    <location>
        <begin position="110"/>
        <end position="178"/>
    </location>
</feature>
<keyword evidence="3 4" id="KW-0539">Nucleus</keyword>
<dbReference type="CDD" id="cd01388">
    <property type="entry name" value="HMG-box_SoxB"/>
    <property type="match status" value="1"/>
</dbReference>
<dbReference type="GO" id="GO:0030182">
    <property type="term" value="P:neuron differentiation"/>
    <property type="evidence" value="ECO:0007669"/>
    <property type="project" value="TreeGrafter"/>
</dbReference>
<evidence type="ECO:0000313" key="7">
    <source>
        <dbReference type="Proteomes" id="UP000887566"/>
    </source>
</evidence>
<name>A0A914WJ64_9BILA</name>
<feature type="compositionally biased region" description="Polar residues" evidence="5">
    <location>
        <begin position="15"/>
        <end position="26"/>
    </location>
</feature>
<evidence type="ECO:0000313" key="8">
    <source>
        <dbReference type="WBParaSite" id="PSAMB.scaffold4020size15975.g23207.t1"/>
    </source>
</evidence>
<feature type="compositionally biased region" description="Basic and acidic residues" evidence="5">
    <location>
        <begin position="101"/>
        <end position="111"/>
    </location>
</feature>
<sequence length="393" mass="42941">MDQLELKPSLVNSGLSMGHLQDNQGGMSPYHGYSHLHQQTMSASSMFPTALSTSMSMPLPVHSTSVSGMTHSASGGGGGMSPECEEDSPGQPNGQHGSGAGKDKKNDDRVKRPMNAFMVWSRGQRRKMAQENPKMHNSEISKRLGQEWKLLSENEKRPFIDEAKRLRAIHMKEHPDYKYRPRRKTKTIQKKQGMVGGLPPGFLDPMKSSQGHMYGPMTSGWPAATTTNPSSSPYAFDPYQQQMAQLYGRYDMSMISQMQNPYLSNGGSPGMSANPYAIQQQYHHHQLAASSPYTGGVSLPTKAESEDQDSPPGSATTPGGSVNSPQPYRTLPGGGGYGDQQKDGLKDMINVYLHPGEQQQRLAQAQGLQYATLQGVDASHMVHASHPLQHMAM</sequence>
<feature type="region of interest" description="Disordered" evidence="5">
    <location>
        <begin position="61"/>
        <end position="112"/>
    </location>
</feature>
<dbReference type="InterPro" id="IPR050140">
    <property type="entry name" value="SRY-related_HMG-box_TF-like"/>
</dbReference>
<dbReference type="SUPFAM" id="SSF47095">
    <property type="entry name" value="HMG-box"/>
    <property type="match status" value="1"/>
</dbReference>
<feature type="region of interest" description="Disordered" evidence="5">
    <location>
        <begin position="290"/>
        <end position="343"/>
    </location>
</feature>
<dbReference type="Gene3D" id="1.10.30.10">
    <property type="entry name" value="High mobility group box domain"/>
    <property type="match status" value="1"/>
</dbReference>
<feature type="region of interest" description="Disordered" evidence="5">
    <location>
        <begin position="15"/>
        <end position="34"/>
    </location>
</feature>
<accession>A0A914WJ64</accession>
<reference evidence="8" key="1">
    <citation type="submission" date="2022-11" db="UniProtKB">
        <authorList>
            <consortium name="WormBaseParasite"/>
        </authorList>
    </citation>
    <scope>IDENTIFICATION</scope>
</reference>
<dbReference type="PANTHER" id="PTHR10270">
    <property type="entry name" value="SOX TRANSCRIPTION FACTOR"/>
    <property type="match status" value="1"/>
</dbReference>
<dbReference type="WBParaSite" id="PSAMB.scaffold4020size15975.g23207.t1">
    <property type="protein sequence ID" value="PSAMB.scaffold4020size15975.g23207.t1"/>
    <property type="gene ID" value="PSAMB.scaffold4020size15975.g23207"/>
</dbReference>
<dbReference type="GO" id="GO:0000978">
    <property type="term" value="F:RNA polymerase II cis-regulatory region sequence-specific DNA binding"/>
    <property type="evidence" value="ECO:0007669"/>
    <property type="project" value="TreeGrafter"/>
</dbReference>
<dbReference type="PROSITE" id="PS50118">
    <property type="entry name" value="HMG_BOX_2"/>
    <property type="match status" value="1"/>
</dbReference>
<dbReference type="GO" id="GO:0001228">
    <property type="term" value="F:DNA-binding transcription activator activity, RNA polymerase II-specific"/>
    <property type="evidence" value="ECO:0007669"/>
    <property type="project" value="TreeGrafter"/>
</dbReference>
<evidence type="ECO:0000256" key="3">
    <source>
        <dbReference type="ARBA" id="ARBA00023242"/>
    </source>
</evidence>
<dbReference type="PANTHER" id="PTHR10270:SF324">
    <property type="entry name" value="SOX DOMAIN-CONTAINING PROTEIN DICHAETE-RELATED"/>
    <property type="match status" value="1"/>
</dbReference>
<evidence type="ECO:0000256" key="5">
    <source>
        <dbReference type="SAM" id="MobiDB-lite"/>
    </source>
</evidence>
<dbReference type="SMART" id="SM00398">
    <property type="entry name" value="HMG"/>
    <property type="match status" value="1"/>
</dbReference>
<dbReference type="Pfam" id="PF00505">
    <property type="entry name" value="HMG_box"/>
    <property type="match status" value="1"/>
</dbReference>
<feature type="compositionally biased region" description="Polar residues" evidence="5">
    <location>
        <begin position="311"/>
        <end position="327"/>
    </location>
</feature>
<dbReference type="GO" id="GO:0005634">
    <property type="term" value="C:nucleus"/>
    <property type="evidence" value="ECO:0007669"/>
    <property type="project" value="UniProtKB-SubCell"/>
</dbReference>
<dbReference type="Proteomes" id="UP000887566">
    <property type="component" value="Unplaced"/>
</dbReference>
<dbReference type="AlphaFoldDB" id="A0A914WJ64"/>
<proteinExistence type="predicted"/>
<keyword evidence="2 4" id="KW-0238">DNA-binding</keyword>
<feature type="DNA-binding region" description="HMG box" evidence="4">
    <location>
        <begin position="110"/>
        <end position="178"/>
    </location>
</feature>
<keyword evidence="7" id="KW-1185">Reference proteome</keyword>
<dbReference type="FunFam" id="1.10.30.10:FF:000002">
    <property type="entry name" value="transcription factor Sox-2"/>
    <property type="match status" value="1"/>
</dbReference>
<evidence type="ECO:0000256" key="2">
    <source>
        <dbReference type="ARBA" id="ARBA00023125"/>
    </source>
</evidence>
<protein>
    <submittedName>
        <fullName evidence="8">HMG box domain-containing protein</fullName>
    </submittedName>
</protein>
<dbReference type="GO" id="GO:0007420">
    <property type="term" value="P:brain development"/>
    <property type="evidence" value="ECO:0007669"/>
    <property type="project" value="TreeGrafter"/>
</dbReference>
<evidence type="ECO:0000256" key="4">
    <source>
        <dbReference type="PROSITE-ProRule" id="PRU00267"/>
    </source>
</evidence>
<dbReference type="GO" id="GO:0000122">
    <property type="term" value="P:negative regulation of transcription by RNA polymerase II"/>
    <property type="evidence" value="ECO:0007669"/>
    <property type="project" value="TreeGrafter"/>
</dbReference>
<evidence type="ECO:0000259" key="6">
    <source>
        <dbReference type="PROSITE" id="PS50118"/>
    </source>
</evidence>
<organism evidence="7 8">
    <name type="scientific">Plectus sambesii</name>
    <dbReference type="NCBI Taxonomy" id="2011161"/>
    <lineage>
        <taxon>Eukaryota</taxon>
        <taxon>Metazoa</taxon>
        <taxon>Ecdysozoa</taxon>
        <taxon>Nematoda</taxon>
        <taxon>Chromadorea</taxon>
        <taxon>Plectida</taxon>
        <taxon>Plectina</taxon>
        <taxon>Plectoidea</taxon>
        <taxon>Plectidae</taxon>
        <taxon>Plectus</taxon>
    </lineage>
</organism>